<dbReference type="AlphaFoldDB" id="A0A382GMD2"/>
<protein>
    <recommendedName>
        <fullName evidence="4">Tetratricopeptide repeat-like domain-containing protein</fullName>
    </recommendedName>
</protein>
<feature type="non-terminal residue" evidence="3">
    <location>
        <position position="176"/>
    </location>
</feature>
<dbReference type="InterPro" id="IPR051012">
    <property type="entry name" value="CellSynth/LPSAsmb/PSIAsmb"/>
</dbReference>
<dbReference type="InterPro" id="IPR011990">
    <property type="entry name" value="TPR-like_helical_dom_sf"/>
</dbReference>
<organism evidence="3">
    <name type="scientific">marine metagenome</name>
    <dbReference type="NCBI Taxonomy" id="408172"/>
    <lineage>
        <taxon>unclassified sequences</taxon>
        <taxon>metagenomes</taxon>
        <taxon>ecological metagenomes</taxon>
    </lineage>
</organism>
<keyword evidence="1" id="KW-0677">Repeat</keyword>
<dbReference type="PANTHER" id="PTHR45586">
    <property type="entry name" value="TPR REPEAT-CONTAINING PROTEIN PA4667"/>
    <property type="match status" value="1"/>
</dbReference>
<gene>
    <name evidence="3" type="ORF">METZ01_LOCUS228896</name>
</gene>
<dbReference type="InterPro" id="IPR019734">
    <property type="entry name" value="TPR_rpt"/>
</dbReference>
<dbReference type="Pfam" id="PF13181">
    <property type="entry name" value="TPR_8"/>
    <property type="match status" value="1"/>
</dbReference>
<reference evidence="3" key="1">
    <citation type="submission" date="2018-05" db="EMBL/GenBank/DDBJ databases">
        <authorList>
            <person name="Lanie J.A."/>
            <person name="Ng W.-L."/>
            <person name="Kazmierczak K.M."/>
            <person name="Andrzejewski T.M."/>
            <person name="Davidsen T.M."/>
            <person name="Wayne K.J."/>
            <person name="Tettelin H."/>
            <person name="Glass J.I."/>
            <person name="Rusch D."/>
            <person name="Podicherti R."/>
            <person name="Tsui H.-C.T."/>
            <person name="Winkler M.E."/>
        </authorList>
    </citation>
    <scope>NUCLEOTIDE SEQUENCE</scope>
</reference>
<evidence type="ECO:0000313" key="3">
    <source>
        <dbReference type="EMBL" id="SVB76042.1"/>
    </source>
</evidence>
<dbReference type="EMBL" id="UINC01056244">
    <property type="protein sequence ID" value="SVB76042.1"/>
    <property type="molecule type" value="Genomic_DNA"/>
</dbReference>
<evidence type="ECO:0000256" key="1">
    <source>
        <dbReference type="ARBA" id="ARBA00022737"/>
    </source>
</evidence>
<sequence length="176" mass="20479">MCLNVCNVQLKHFPKNEQLWCLCARANITLKLFDDAKKNLEKAMEIAPDFALARDTYGDFLLLQGRPDMALKEYQQAFQLNADIPRIEEKIERAKALQNKFRHLQKATDNKQGKTLQRHMSFEDDIKLAQEHKESERNEEAEDIYRGILKKDPNHLEAARLLAAIAVEHERYSDAE</sequence>
<dbReference type="Gene3D" id="1.25.40.10">
    <property type="entry name" value="Tetratricopeptide repeat domain"/>
    <property type="match status" value="1"/>
</dbReference>
<name>A0A382GMD2_9ZZZZ</name>
<dbReference type="PANTHER" id="PTHR45586:SF1">
    <property type="entry name" value="LIPOPOLYSACCHARIDE ASSEMBLY PROTEIN B"/>
    <property type="match status" value="1"/>
</dbReference>
<keyword evidence="2" id="KW-0802">TPR repeat</keyword>
<evidence type="ECO:0008006" key="4">
    <source>
        <dbReference type="Google" id="ProtNLM"/>
    </source>
</evidence>
<accession>A0A382GMD2</accession>
<proteinExistence type="predicted"/>
<dbReference type="SUPFAM" id="SSF48452">
    <property type="entry name" value="TPR-like"/>
    <property type="match status" value="1"/>
</dbReference>
<evidence type="ECO:0000256" key="2">
    <source>
        <dbReference type="ARBA" id="ARBA00022803"/>
    </source>
</evidence>